<dbReference type="InterPro" id="IPR039425">
    <property type="entry name" value="RNA_pol_sigma-70-like"/>
</dbReference>
<keyword evidence="1" id="KW-0805">Transcription regulation</keyword>
<name>A0A4R6YUK0_9GAMM</name>
<organism evidence="5 6">
    <name type="scientific">Tahibacter aquaticus</name>
    <dbReference type="NCBI Taxonomy" id="520092"/>
    <lineage>
        <taxon>Bacteria</taxon>
        <taxon>Pseudomonadati</taxon>
        <taxon>Pseudomonadota</taxon>
        <taxon>Gammaproteobacteria</taxon>
        <taxon>Lysobacterales</taxon>
        <taxon>Rhodanobacteraceae</taxon>
        <taxon>Tahibacter</taxon>
    </lineage>
</organism>
<dbReference type="EMBL" id="SNZH01000009">
    <property type="protein sequence ID" value="TDR42012.1"/>
    <property type="molecule type" value="Genomic_DNA"/>
</dbReference>
<evidence type="ECO:0000313" key="5">
    <source>
        <dbReference type="EMBL" id="TDR42012.1"/>
    </source>
</evidence>
<dbReference type="InterPro" id="IPR011517">
    <property type="entry name" value="RNA_pol_sigma70_ECF-like"/>
</dbReference>
<comment type="caution">
    <text evidence="5">The sequence shown here is derived from an EMBL/GenBank/DDBJ whole genome shotgun (WGS) entry which is preliminary data.</text>
</comment>
<reference evidence="5 6" key="1">
    <citation type="submission" date="2019-03" db="EMBL/GenBank/DDBJ databases">
        <title>Genomic Encyclopedia of Type Strains, Phase IV (KMG-IV): sequencing the most valuable type-strain genomes for metagenomic binning, comparative biology and taxonomic classification.</title>
        <authorList>
            <person name="Goeker M."/>
        </authorList>
    </citation>
    <scope>NUCLEOTIDE SEQUENCE [LARGE SCALE GENOMIC DNA]</scope>
    <source>
        <strain evidence="5 6">DSM 21667</strain>
    </source>
</reference>
<dbReference type="InterPro" id="IPR014284">
    <property type="entry name" value="RNA_pol_sigma-70_dom"/>
</dbReference>
<dbReference type="InterPro" id="IPR053812">
    <property type="entry name" value="HTH_Sigma70_ECF-like"/>
</dbReference>
<evidence type="ECO:0000256" key="3">
    <source>
        <dbReference type="ARBA" id="ARBA00023163"/>
    </source>
</evidence>
<dbReference type="SUPFAM" id="SSF88659">
    <property type="entry name" value="Sigma3 and sigma4 domains of RNA polymerase sigma factors"/>
    <property type="match status" value="1"/>
</dbReference>
<gene>
    <name evidence="5" type="ORF">DFR29_10968</name>
</gene>
<dbReference type="InterPro" id="IPR013324">
    <property type="entry name" value="RNA_pol_sigma_r3/r4-like"/>
</dbReference>
<dbReference type="Proteomes" id="UP000295293">
    <property type="component" value="Unassembled WGS sequence"/>
</dbReference>
<dbReference type="PANTHER" id="PTHR43133">
    <property type="entry name" value="RNA POLYMERASE ECF-TYPE SIGMA FACTO"/>
    <property type="match status" value="1"/>
</dbReference>
<accession>A0A4R6YUK0</accession>
<dbReference type="GO" id="GO:0006352">
    <property type="term" value="P:DNA-templated transcription initiation"/>
    <property type="evidence" value="ECO:0007669"/>
    <property type="project" value="InterPro"/>
</dbReference>
<dbReference type="AlphaFoldDB" id="A0A4R6YUK0"/>
<keyword evidence="6" id="KW-1185">Reference proteome</keyword>
<keyword evidence="2" id="KW-0731">Sigma factor</keyword>
<protein>
    <submittedName>
        <fullName evidence="5">RNA polymerase sigma factor (TIGR02999 family)</fullName>
    </submittedName>
</protein>
<evidence type="ECO:0000256" key="1">
    <source>
        <dbReference type="ARBA" id="ARBA00023015"/>
    </source>
</evidence>
<dbReference type="InterPro" id="IPR036388">
    <property type="entry name" value="WH-like_DNA-bd_sf"/>
</dbReference>
<evidence type="ECO:0000256" key="2">
    <source>
        <dbReference type="ARBA" id="ARBA00023082"/>
    </source>
</evidence>
<dbReference type="GO" id="GO:0016987">
    <property type="term" value="F:sigma factor activity"/>
    <property type="evidence" value="ECO:0007669"/>
    <property type="project" value="UniProtKB-KW"/>
</dbReference>
<sequence length="186" mass="20555">MSSSLPLPSAAAGVNAEDLNVAGLFDQVYGRLKAMASRQISRDRGVTLNTTELVHELYERMTRQELQGIGGPRNFFAYAAGAMRNILTDRARHRLALKTGGDWLRVTVSERNESAACELALDVIALNDAIGRLSGEDERAATVVELRFFAGLSMEQIAQTMGVNRRTVTRDWNFARAFLHTELEKA</sequence>
<feature type="domain" description="RNA polymerase sigma-70 ECF-like HTH" evidence="4">
    <location>
        <begin position="22"/>
        <end position="184"/>
    </location>
</feature>
<dbReference type="Gene3D" id="1.10.10.10">
    <property type="entry name" value="Winged helix-like DNA-binding domain superfamily/Winged helix DNA-binding domain"/>
    <property type="match status" value="1"/>
</dbReference>
<dbReference type="NCBIfam" id="TIGR02999">
    <property type="entry name" value="Sig-70_X6"/>
    <property type="match status" value="1"/>
</dbReference>
<dbReference type="PANTHER" id="PTHR43133:SF39">
    <property type="entry name" value="SIMILAR TO RNA POLYMERASE SIGMA-E FACTOR"/>
    <property type="match status" value="1"/>
</dbReference>
<proteinExistence type="predicted"/>
<dbReference type="NCBIfam" id="TIGR02937">
    <property type="entry name" value="sigma70-ECF"/>
    <property type="match status" value="1"/>
</dbReference>
<evidence type="ECO:0000259" key="4">
    <source>
        <dbReference type="Pfam" id="PF07638"/>
    </source>
</evidence>
<dbReference type="Pfam" id="PF07638">
    <property type="entry name" value="Sigma70_ECF"/>
    <property type="match status" value="1"/>
</dbReference>
<evidence type="ECO:0000313" key="6">
    <source>
        <dbReference type="Proteomes" id="UP000295293"/>
    </source>
</evidence>
<keyword evidence="3" id="KW-0804">Transcription</keyword>